<dbReference type="Proteomes" id="UP000092154">
    <property type="component" value="Unassembled WGS sequence"/>
</dbReference>
<dbReference type="InParanoid" id="A0A1B7MH18"/>
<reference evidence="1 2" key="1">
    <citation type="submission" date="2016-06" db="EMBL/GenBank/DDBJ databases">
        <title>Comparative genomics of the ectomycorrhizal sister species Rhizopogon vinicolor and Rhizopogon vesiculosus (Basidiomycota: Boletales) reveals a divergence of the mating type B locus.</title>
        <authorList>
            <consortium name="DOE Joint Genome Institute"/>
            <person name="Mujic A.B."/>
            <person name="Kuo A."/>
            <person name="Tritt A."/>
            <person name="Lipzen A."/>
            <person name="Chen C."/>
            <person name="Johnson J."/>
            <person name="Sharma A."/>
            <person name="Barry K."/>
            <person name="Grigoriev I.V."/>
            <person name="Spatafora J.W."/>
        </authorList>
    </citation>
    <scope>NUCLEOTIDE SEQUENCE [LARGE SCALE GENOMIC DNA]</scope>
    <source>
        <strain evidence="1 2">AM-OR11-026</strain>
    </source>
</reference>
<keyword evidence="2" id="KW-1185">Reference proteome</keyword>
<evidence type="ECO:0000313" key="2">
    <source>
        <dbReference type="Proteomes" id="UP000092154"/>
    </source>
</evidence>
<name>A0A1B7MH18_9AGAM</name>
<organism evidence="1 2">
    <name type="scientific">Rhizopogon vinicolor AM-OR11-026</name>
    <dbReference type="NCBI Taxonomy" id="1314800"/>
    <lineage>
        <taxon>Eukaryota</taxon>
        <taxon>Fungi</taxon>
        <taxon>Dikarya</taxon>
        <taxon>Basidiomycota</taxon>
        <taxon>Agaricomycotina</taxon>
        <taxon>Agaricomycetes</taxon>
        <taxon>Agaricomycetidae</taxon>
        <taxon>Boletales</taxon>
        <taxon>Suillineae</taxon>
        <taxon>Rhizopogonaceae</taxon>
        <taxon>Rhizopogon</taxon>
    </lineage>
</organism>
<evidence type="ECO:0000313" key="1">
    <source>
        <dbReference type="EMBL" id="OAX31896.1"/>
    </source>
</evidence>
<gene>
    <name evidence="1" type="ORF">K503DRAFT_787545</name>
</gene>
<dbReference type="EMBL" id="KV449194">
    <property type="protein sequence ID" value="OAX31896.1"/>
    <property type="molecule type" value="Genomic_DNA"/>
</dbReference>
<accession>A0A1B7MH18</accession>
<proteinExistence type="predicted"/>
<dbReference type="OrthoDB" id="2617920at2759"/>
<dbReference type="AlphaFoldDB" id="A0A1B7MH18"/>
<protein>
    <submittedName>
        <fullName evidence="1">Uncharacterized protein</fullName>
    </submittedName>
</protein>
<sequence>MFQAASTAGFEELDGQSDDKPIHLDSIAREMFELFLEHTFGSASQRPNFVISRIQANPHRFHPSQLITLAIKYHIHDIFPPAFKRLVDTPIIQLTAHHRELLGTTVFTTFVYVQAALEQHRRIVAAEEPRILVHASDCQEPAGCNEDWHAIWWNGMGRFLLDGRNPQPYCEAVKRFKDMEFGRVSRGCKELMFKIIDQGAAFNHADQFIEEACNRLVEQLIFDTSTST</sequence>